<dbReference type="AlphaFoldDB" id="A0A380MJB7"/>
<reference evidence="1 2" key="1">
    <citation type="submission" date="2018-06" db="EMBL/GenBank/DDBJ databases">
        <authorList>
            <consortium name="Pathogen Informatics"/>
            <person name="Doyle S."/>
        </authorList>
    </citation>
    <scope>NUCLEOTIDE SEQUENCE [LARGE SCALE GENOMIC DNA]</scope>
    <source>
        <strain evidence="1 2">NCTC10717</strain>
    </source>
</reference>
<sequence>MMTKILARVSDIDRQGRKDYAPVEILERGQARIVGKLSHLQGLWFVLPENRRFKSAVFHS</sequence>
<dbReference type="Proteomes" id="UP000254575">
    <property type="component" value="Unassembled WGS sequence"/>
</dbReference>
<gene>
    <name evidence="1" type="ORF">NCTC10717_00009</name>
</gene>
<protein>
    <submittedName>
        <fullName evidence="1">Uncharacterized protein</fullName>
    </submittedName>
</protein>
<organism evidence="1 2">
    <name type="scientific">Suttonella indologenes</name>
    <dbReference type="NCBI Taxonomy" id="13276"/>
    <lineage>
        <taxon>Bacteria</taxon>
        <taxon>Pseudomonadati</taxon>
        <taxon>Pseudomonadota</taxon>
        <taxon>Gammaproteobacteria</taxon>
        <taxon>Cardiobacteriales</taxon>
        <taxon>Cardiobacteriaceae</taxon>
        <taxon>Suttonella</taxon>
    </lineage>
</organism>
<accession>A0A380MJB7</accession>
<dbReference type="EMBL" id="UHIA01000002">
    <property type="protein sequence ID" value="SUO90214.1"/>
    <property type="molecule type" value="Genomic_DNA"/>
</dbReference>
<evidence type="ECO:0000313" key="1">
    <source>
        <dbReference type="EMBL" id="SUO90214.1"/>
    </source>
</evidence>
<proteinExistence type="predicted"/>
<keyword evidence="2" id="KW-1185">Reference proteome</keyword>
<evidence type="ECO:0000313" key="2">
    <source>
        <dbReference type="Proteomes" id="UP000254575"/>
    </source>
</evidence>
<name>A0A380MJB7_9GAMM</name>